<organism evidence="2">
    <name type="scientific">Rhodopseudomonas palustris (strain ATCC BAA-98 / CGA009)</name>
    <dbReference type="NCBI Taxonomy" id="258594"/>
    <lineage>
        <taxon>Bacteria</taxon>
        <taxon>Pseudomonadati</taxon>
        <taxon>Pseudomonadota</taxon>
        <taxon>Alphaproteobacteria</taxon>
        <taxon>Hyphomicrobiales</taxon>
        <taxon>Nitrobacteraceae</taxon>
        <taxon>Rhodopseudomonas</taxon>
    </lineage>
</organism>
<gene>
    <name evidence="2" type="ordered locus">RPA0528</name>
</gene>
<sequence length="153" mass="16340">METNSDSGTGTDGRPSAYYQVSASGTRLAMTPTGWGQPSRNETINAGATMAKVWIDDGSDVYSASAEPDCAEAELIEPLPVPVTPPPMRTRYTDRLVRPSSNFVAQLMAIDGGYPQTRDCNRAEPGQANAAYRSTTGHAHTAPPTGFKTQRMS</sequence>
<protein>
    <submittedName>
        <fullName evidence="2">Uncharacterized protein</fullName>
    </submittedName>
</protein>
<dbReference type="HOGENOM" id="CLU_157975_0_0_5"/>
<evidence type="ECO:0000256" key="1">
    <source>
        <dbReference type="SAM" id="MobiDB-lite"/>
    </source>
</evidence>
<dbReference type="EMBL" id="BX572594">
    <property type="protein sequence ID" value="CAE25972.1"/>
    <property type="molecule type" value="Genomic_DNA"/>
</dbReference>
<dbReference type="AlphaFoldDB" id="Q6NCE4"/>
<name>Q6NCE4_RHOPA</name>
<accession>Q6NCE4</accession>
<feature type="region of interest" description="Disordered" evidence="1">
    <location>
        <begin position="121"/>
        <end position="153"/>
    </location>
</feature>
<reference evidence="2" key="1">
    <citation type="journal article" date="2004" name="Nat. Biotechnol.">
        <title>Complete genome sequence of the metabolically versatile photosynthetic bacterium Rhodopseudomonas palustris.</title>
        <authorList>
            <person name="Larimer F.W."/>
            <person name="Chain P."/>
            <person name="Hauser L."/>
            <person name="Lamerdin J."/>
            <person name="Malfatti S."/>
            <person name="Do L."/>
            <person name="Land M.L."/>
            <person name="Pelletier D.A."/>
            <person name="Beatty J.T."/>
            <person name="Lang A.S."/>
            <person name="Tabita F.R."/>
            <person name="Gibson J.L."/>
            <person name="Hanson T.E."/>
            <person name="Bobst C."/>
            <person name="Torres J.L."/>
            <person name="Peres C."/>
            <person name="Harrison F.H."/>
            <person name="Gibson J."/>
            <person name="Harwood C.S."/>
        </authorList>
    </citation>
    <scope>NUCLEOTIDE SEQUENCE [LARGE SCALE GENOMIC DNA]</scope>
    <source>
        <strain evidence="2">CGA009</strain>
    </source>
</reference>
<feature type="region of interest" description="Disordered" evidence="1">
    <location>
        <begin position="1"/>
        <end position="23"/>
    </location>
</feature>
<evidence type="ECO:0000313" key="2">
    <source>
        <dbReference type="EMBL" id="CAE25972.1"/>
    </source>
</evidence>
<proteinExistence type="predicted"/>